<feature type="region of interest" description="Disordered" evidence="1">
    <location>
        <begin position="1"/>
        <end position="30"/>
    </location>
</feature>
<feature type="compositionally biased region" description="Pro residues" evidence="1">
    <location>
        <begin position="1"/>
        <end position="11"/>
    </location>
</feature>
<gene>
    <name evidence="2" type="ORF">Athai_29300</name>
</gene>
<sequence length="73" mass="7201">MLLPAPQPPPSHTTSAIASPSRIGTASVAGPAGAKIGRAGDALGGVPHVRFGKKVRRGTGRHAAVAVASRSGR</sequence>
<protein>
    <submittedName>
        <fullName evidence="2">Uncharacterized protein</fullName>
    </submittedName>
</protein>
<organism evidence="2 3">
    <name type="scientific">Actinocatenispora thailandica</name>
    <dbReference type="NCBI Taxonomy" id="227318"/>
    <lineage>
        <taxon>Bacteria</taxon>
        <taxon>Bacillati</taxon>
        <taxon>Actinomycetota</taxon>
        <taxon>Actinomycetes</taxon>
        <taxon>Micromonosporales</taxon>
        <taxon>Micromonosporaceae</taxon>
        <taxon>Actinocatenispora</taxon>
    </lineage>
</organism>
<dbReference type="AlphaFoldDB" id="A0A7R7DPL6"/>
<evidence type="ECO:0000313" key="2">
    <source>
        <dbReference type="EMBL" id="BCJ35427.1"/>
    </source>
</evidence>
<dbReference type="Proteomes" id="UP000611640">
    <property type="component" value="Chromosome"/>
</dbReference>
<evidence type="ECO:0000256" key="1">
    <source>
        <dbReference type="SAM" id="MobiDB-lite"/>
    </source>
</evidence>
<reference evidence="2 3" key="1">
    <citation type="submission" date="2020-08" db="EMBL/GenBank/DDBJ databases">
        <title>Whole genome shotgun sequence of Actinocatenispora thailandica NBRC 105041.</title>
        <authorList>
            <person name="Komaki H."/>
            <person name="Tamura T."/>
        </authorList>
    </citation>
    <scope>NUCLEOTIDE SEQUENCE [LARGE SCALE GENOMIC DNA]</scope>
    <source>
        <strain evidence="2 3">NBRC 105041</strain>
    </source>
</reference>
<evidence type="ECO:0000313" key="3">
    <source>
        <dbReference type="Proteomes" id="UP000611640"/>
    </source>
</evidence>
<feature type="compositionally biased region" description="Polar residues" evidence="1">
    <location>
        <begin position="12"/>
        <end position="24"/>
    </location>
</feature>
<proteinExistence type="predicted"/>
<keyword evidence="3" id="KW-1185">Reference proteome</keyword>
<name>A0A7R7DPL6_9ACTN</name>
<accession>A0A7R7DPL6</accession>
<dbReference type="KEGG" id="atl:Athai_29300"/>
<dbReference type="EMBL" id="AP023355">
    <property type="protein sequence ID" value="BCJ35427.1"/>
    <property type="molecule type" value="Genomic_DNA"/>
</dbReference>